<reference evidence="1" key="1">
    <citation type="submission" date="2014-09" db="EMBL/GenBank/DDBJ databases">
        <authorList>
            <person name="Magalhaes I.L.F."/>
            <person name="Oliveira U."/>
            <person name="Santos F.R."/>
            <person name="Vidigal T.H.D.A."/>
            <person name="Brescovit A.D."/>
            <person name="Santos A.J."/>
        </authorList>
    </citation>
    <scope>NUCLEOTIDE SEQUENCE</scope>
    <source>
        <tissue evidence="1">Shoot tissue taken approximately 20 cm above the soil surface</tissue>
    </source>
</reference>
<proteinExistence type="predicted"/>
<dbReference type="AlphaFoldDB" id="A0A0A9C774"/>
<evidence type="ECO:0000313" key="1">
    <source>
        <dbReference type="EMBL" id="JAD71421.1"/>
    </source>
</evidence>
<sequence length="56" mass="6780">MYCCMDKRTWERKVSHFRGNNQSCTCSRQNTLADSWGQTAWQIENMYSNKHVKKKY</sequence>
<reference evidence="1" key="2">
    <citation type="journal article" date="2015" name="Data Brief">
        <title>Shoot transcriptome of the giant reed, Arundo donax.</title>
        <authorList>
            <person name="Barrero R.A."/>
            <person name="Guerrero F.D."/>
            <person name="Moolhuijzen P."/>
            <person name="Goolsby J.A."/>
            <person name="Tidwell J."/>
            <person name="Bellgard S.E."/>
            <person name="Bellgard M.I."/>
        </authorList>
    </citation>
    <scope>NUCLEOTIDE SEQUENCE</scope>
    <source>
        <tissue evidence="1">Shoot tissue taken approximately 20 cm above the soil surface</tissue>
    </source>
</reference>
<protein>
    <submittedName>
        <fullName evidence="1">Uncharacterized protein</fullName>
    </submittedName>
</protein>
<accession>A0A0A9C774</accession>
<organism evidence="1">
    <name type="scientific">Arundo donax</name>
    <name type="common">Giant reed</name>
    <name type="synonym">Donax arundinaceus</name>
    <dbReference type="NCBI Taxonomy" id="35708"/>
    <lineage>
        <taxon>Eukaryota</taxon>
        <taxon>Viridiplantae</taxon>
        <taxon>Streptophyta</taxon>
        <taxon>Embryophyta</taxon>
        <taxon>Tracheophyta</taxon>
        <taxon>Spermatophyta</taxon>
        <taxon>Magnoliopsida</taxon>
        <taxon>Liliopsida</taxon>
        <taxon>Poales</taxon>
        <taxon>Poaceae</taxon>
        <taxon>PACMAD clade</taxon>
        <taxon>Arundinoideae</taxon>
        <taxon>Arundineae</taxon>
        <taxon>Arundo</taxon>
    </lineage>
</organism>
<name>A0A0A9C774_ARUDO</name>
<dbReference type="EMBL" id="GBRH01226474">
    <property type="protein sequence ID" value="JAD71421.1"/>
    <property type="molecule type" value="Transcribed_RNA"/>
</dbReference>